<reference evidence="2 3" key="1">
    <citation type="submission" date="2023-05" db="EMBL/GenBank/DDBJ databases">
        <title>Flavobacterium sedimenti sp. nov., isolated from the sediment.</title>
        <authorList>
            <person name="Wu N."/>
        </authorList>
    </citation>
    <scope>NUCLEOTIDE SEQUENCE [LARGE SCALE GENOMIC DNA]</scope>
    <source>
        <strain evidence="2 3">YZ-48</strain>
    </source>
</reference>
<name>A0ABT6XMF8_9FLAO</name>
<dbReference type="EMBL" id="JASGBP010000001">
    <property type="protein sequence ID" value="MDI9256273.1"/>
    <property type="molecule type" value="Genomic_DNA"/>
</dbReference>
<gene>
    <name evidence="2" type="ORF">QHT84_02460</name>
</gene>
<protein>
    <recommendedName>
        <fullName evidence="4">Gliding motility lipoprotein GldH</fullName>
    </recommendedName>
</protein>
<proteinExistence type="predicted"/>
<sequence>MKIQNLLILCFLFLITSCSQNTVYSRFDTLDESHQWAQTNTKSYDFTIDDEAAHYNVLFKFSHVYGYPMTSVPLHFSFKKPDGKTEDFTFDLVLKDSEGQELGDCVGDICDLDSMVKENLKLSKGKYTVTVSHRYDGPYLPNILGVGLEITKSEP</sequence>
<dbReference type="RefSeq" id="WP_283237955.1">
    <property type="nucleotide sequence ID" value="NZ_JASGBP010000001.1"/>
</dbReference>
<dbReference type="Pfam" id="PF14109">
    <property type="entry name" value="GldH_lipo"/>
    <property type="match status" value="1"/>
</dbReference>
<feature type="chain" id="PRO_5047334677" description="Gliding motility lipoprotein GldH" evidence="1">
    <location>
        <begin position="22"/>
        <end position="155"/>
    </location>
</feature>
<evidence type="ECO:0000313" key="2">
    <source>
        <dbReference type="EMBL" id="MDI9256273.1"/>
    </source>
</evidence>
<organism evidence="2 3">
    <name type="scientific">Flavobacterium sedimenticola</name>
    <dbReference type="NCBI Taxonomy" id="3043286"/>
    <lineage>
        <taxon>Bacteria</taxon>
        <taxon>Pseudomonadati</taxon>
        <taxon>Bacteroidota</taxon>
        <taxon>Flavobacteriia</taxon>
        <taxon>Flavobacteriales</taxon>
        <taxon>Flavobacteriaceae</taxon>
        <taxon>Flavobacterium</taxon>
    </lineage>
</organism>
<accession>A0ABT6XMF8</accession>
<comment type="caution">
    <text evidence="2">The sequence shown here is derived from an EMBL/GenBank/DDBJ whole genome shotgun (WGS) entry which is preliminary data.</text>
</comment>
<keyword evidence="1" id="KW-0732">Signal</keyword>
<dbReference type="InterPro" id="IPR020018">
    <property type="entry name" value="Motility-assoc_lipoprot_GldH"/>
</dbReference>
<evidence type="ECO:0000313" key="3">
    <source>
        <dbReference type="Proteomes" id="UP001230035"/>
    </source>
</evidence>
<keyword evidence="3" id="KW-1185">Reference proteome</keyword>
<dbReference type="PROSITE" id="PS51257">
    <property type="entry name" value="PROKAR_LIPOPROTEIN"/>
    <property type="match status" value="1"/>
</dbReference>
<evidence type="ECO:0008006" key="4">
    <source>
        <dbReference type="Google" id="ProtNLM"/>
    </source>
</evidence>
<feature type="signal peptide" evidence="1">
    <location>
        <begin position="1"/>
        <end position="21"/>
    </location>
</feature>
<dbReference type="Proteomes" id="UP001230035">
    <property type="component" value="Unassembled WGS sequence"/>
</dbReference>
<evidence type="ECO:0000256" key="1">
    <source>
        <dbReference type="SAM" id="SignalP"/>
    </source>
</evidence>